<organism evidence="2 3">
    <name type="scientific">Paraclostridium sordellii</name>
    <name type="common">Clostridium sordellii</name>
    <dbReference type="NCBI Taxonomy" id="1505"/>
    <lineage>
        <taxon>Bacteria</taxon>
        <taxon>Bacillati</taxon>
        <taxon>Bacillota</taxon>
        <taxon>Clostridia</taxon>
        <taxon>Peptostreptococcales</taxon>
        <taxon>Peptostreptococcaceae</taxon>
        <taxon>Paraclostridium</taxon>
    </lineage>
</organism>
<keyword evidence="1" id="KW-1133">Transmembrane helix</keyword>
<dbReference type="RefSeq" id="WP_055335405.1">
    <property type="nucleotide sequence ID" value="NZ_CDNF01000003.1"/>
</dbReference>
<feature type="transmembrane region" description="Helical" evidence="1">
    <location>
        <begin position="6"/>
        <end position="24"/>
    </location>
</feature>
<evidence type="ECO:0000256" key="1">
    <source>
        <dbReference type="SAM" id="Phobius"/>
    </source>
</evidence>
<sequence>MVEFVLGIFFIMLGGILIHSALKLKRTQDIGLIKNKMVNIDKIKDKDSYVKFNFKINITLGGIFIIQGLIYIIATYCSIIDNISWFTDMILMLTMLICFYLLICKAPKF</sequence>
<dbReference type="EMBL" id="CEKZ01000001">
    <property type="protein sequence ID" value="CEQ01982.1"/>
    <property type="molecule type" value="Genomic_DNA"/>
</dbReference>
<dbReference type="AlphaFoldDB" id="A0A0C7QMC5"/>
<gene>
    <name evidence="2" type="ORF">R28058_33571</name>
</gene>
<keyword evidence="1" id="KW-0812">Transmembrane</keyword>
<evidence type="ECO:0000313" key="2">
    <source>
        <dbReference type="EMBL" id="CEQ01982.1"/>
    </source>
</evidence>
<protein>
    <recommendedName>
        <fullName evidence="4">DUF3784 domain-containing protein</fullName>
    </recommendedName>
</protein>
<proteinExistence type="predicted"/>
<accession>A0A0C7QMC5</accession>
<dbReference type="OrthoDB" id="1760748at2"/>
<name>A0A0C7QMC5_PARSO</name>
<dbReference type="Proteomes" id="UP000049127">
    <property type="component" value="Unassembled WGS sequence"/>
</dbReference>
<keyword evidence="1" id="KW-0472">Membrane</keyword>
<evidence type="ECO:0008006" key="4">
    <source>
        <dbReference type="Google" id="ProtNLM"/>
    </source>
</evidence>
<feature type="transmembrane region" description="Helical" evidence="1">
    <location>
        <begin position="52"/>
        <end position="73"/>
    </location>
</feature>
<reference evidence="2 3" key="1">
    <citation type="submission" date="2015-01" db="EMBL/GenBank/DDBJ databases">
        <authorList>
            <person name="Aslett A.Martin."/>
            <person name="De Silva Nishadi"/>
        </authorList>
    </citation>
    <scope>NUCLEOTIDE SEQUENCE [LARGE SCALE GENOMIC DNA]</scope>
    <source>
        <strain evidence="2 3">R28058</strain>
    </source>
</reference>
<feature type="transmembrane region" description="Helical" evidence="1">
    <location>
        <begin position="85"/>
        <end position="103"/>
    </location>
</feature>
<evidence type="ECO:0000313" key="3">
    <source>
        <dbReference type="Proteomes" id="UP000049127"/>
    </source>
</evidence>